<evidence type="ECO:0000313" key="2">
    <source>
        <dbReference type="Proteomes" id="UP000178943"/>
    </source>
</evidence>
<gene>
    <name evidence="1" type="ORF">A2Y62_10560</name>
</gene>
<protein>
    <recommendedName>
        <fullName evidence="3">DUF4160 domain-containing protein</fullName>
    </recommendedName>
</protein>
<comment type="caution">
    <text evidence="1">The sequence shown here is derived from an EMBL/GenBank/DDBJ whole genome shotgun (WGS) entry which is preliminary data.</text>
</comment>
<accession>A0A1F5VU19</accession>
<evidence type="ECO:0008006" key="3">
    <source>
        <dbReference type="Google" id="ProtNLM"/>
    </source>
</evidence>
<dbReference type="AlphaFoldDB" id="A0A1F5VU19"/>
<name>A0A1F5VU19_9BACT</name>
<dbReference type="STRING" id="1817863.A2Y62_10560"/>
<reference evidence="1 2" key="1">
    <citation type="journal article" date="2016" name="Nat. Commun.">
        <title>Thousands of microbial genomes shed light on interconnected biogeochemical processes in an aquifer system.</title>
        <authorList>
            <person name="Anantharaman K."/>
            <person name="Brown C.T."/>
            <person name="Hug L.A."/>
            <person name="Sharon I."/>
            <person name="Castelle C.J."/>
            <person name="Probst A.J."/>
            <person name="Thomas B.C."/>
            <person name="Singh A."/>
            <person name="Wilkins M.J."/>
            <person name="Karaoz U."/>
            <person name="Brodie E.L."/>
            <person name="Williams K.H."/>
            <person name="Hubbard S.S."/>
            <person name="Banfield J.F."/>
        </authorList>
    </citation>
    <scope>NUCLEOTIDE SEQUENCE [LARGE SCALE GENOMIC DNA]</scope>
</reference>
<proteinExistence type="predicted"/>
<dbReference type="InterPro" id="IPR025427">
    <property type="entry name" value="DUF4160"/>
</dbReference>
<evidence type="ECO:0000313" key="1">
    <source>
        <dbReference type="EMBL" id="OGF66818.1"/>
    </source>
</evidence>
<dbReference type="Proteomes" id="UP000178943">
    <property type="component" value="Unassembled WGS sequence"/>
</dbReference>
<dbReference type="EMBL" id="MFGW01000083">
    <property type="protein sequence ID" value="OGF66818.1"/>
    <property type="molecule type" value="Genomic_DNA"/>
</dbReference>
<dbReference type="Pfam" id="PF13711">
    <property type="entry name" value="DUF4160"/>
    <property type="match status" value="1"/>
</dbReference>
<organism evidence="1 2">
    <name type="scientific">Candidatus Fischerbacteria bacterium RBG_13_37_8</name>
    <dbReference type="NCBI Taxonomy" id="1817863"/>
    <lineage>
        <taxon>Bacteria</taxon>
        <taxon>Candidatus Fischeribacteriota</taxon>
    </lineage>
</organism>
<sequence length="83" mass="10489">MPTILFVMGWRFFFYSNERDEPIHIHCKKAEMECKYWMDVENFSLEEAYSYNMNNKDKRDVKKIIFEYFEFIEKEWAKYQQEM</sequence>